<accession>A0ABT5YL66</accession>
<comment type="caution">
    <text evidence="2">The sequence shown here is derived from an EMBL/GenBank/DDBJ whole genome shotgun (WGS) entry which is preliminary data.</text>
</comment>
<organism evidence="2 3">
    <name type="scientific">Aquibaculum arenosum</name>
    <dbReference type="NCBI Taxonomy" id="3032591"/>
    <lineage>
        <taxon>Bacteria</taxon>
        <taxon>Pseudomonadati</taxon>
        <taxon>Pseudomonadota</taxon>
        <taxon>Alphaproteobacteria</taxon>
        <taxon>Rhodospirillales</taxon>
        <taxon>Rhodovibrionaceae</taxon>
        <taxon>Aquibaculum</taxon>
    </lineage>
</organism>
<gene>
    <name evidence="2" type="ORF">P2G67_06840</name>
</gene>
<dbReference type="RefSeq" id="WP_275821353.1">
    <property type="nucleotide sequence ID" value="NZ_JARHUD010000003.1"/>
</dbReference>
<protein>
    <recommendedName>
        <fullName evidence="4">Tat pathway signal sequence domain protein</fullName>
    </recommendedName>
</protein>
<dbReference type="EMBL" id="JARHUD010000003">
    <property type="protein sequence ID" value="MDF2095690.1"/>
    <property type="molecule type" value="Genomic_DNA"/>
</dbReference>
<evidence type="ECO:0008006" key="4">
    <source>
        <dbReference type="Google" id="ProtNLM"/>
    </source>
</evidence>
<keyword evidence="1" id="KW-0732">Signal</keyword>
<feature type="chain" id="PRO_5046155020" description="Tat pathway signal sequence domain protein" evidence="1">
    <location>
        <begin position="21"/>
        <end position="144"/>
    </location>
</feature>
<name>A0ABT5YL66_9PROT</name>
<dbReference type="Proteomes" id="UP001215503">
    <property type="component" value="Unassembled WGS sequence"/>
</dbReference>
<keyword evidence="3" id="KW-1185">Reference proteome</keyword>
<evidence type="ECO:0000313" key="2">
    <source>
        <dbReference type="EMBL" id="MDF2095690.1"/>
    </source>
</evidence>
<evidence type="ECO:0000256" key="1">
    <source>
        <dbReference type="SAM" id="SignalP"/>
    </source>
</evidence>
<sequence>MSRRFSFAAGLVGAAAIAFAGLSAAAQESPPVTVELNKVEQIDNACRAYLLFENGHDSRFDEFRLDLVFFDGEGVIARRIAVEAAPLRADRSVVKLFDLSDLQCDTIDRVLLNDIAPCADESGTREDCVDLVELRSRSDIEFFQ</sequence>
<evidence type="ECO:0000313" key="3">
    <source>
        <dbReference type="Proteomes" id="UP001215503"/>
    </source>
</evidence>
<proteinExistence type="predicted"/>
<feature type="signal peptide" evidence="1">
    <location>
        <begin position="1"/>
        <end position="20"/>
    </location>
</feature>
<reference evidence="2 3" key="1">
    <citation type="submission" date="2023-03" db="EMBL/GenBank/DDBJ databases">
        <title>Fodinicurvata sp. CAU 1616 isolated from sea sendiment.</title>
        <authorList>
            <person name="Kim W."/>
        </authorList>
    </citation>
    <scope>NUCLEOTIDE SEQUENCE [LARGE SCALE GENOMIC DNA]</scope>
    <source>
        <strain evidence="2 3">CAU 1616</strain>
    </source>
</reference>